<dbReference type="InterPro" id="IPR036068">
    <property type="entry name" value="Nicotinate_pribotase-like_C"/>
</dbReference>
<sequence length="392" mass="43161">MKSFFTATDDEIREGRTTDVYFTRTRKILEKNGLKTLRVSAEITSSEFPSAWRWGVFTGVEEAIRLLEGRPVDVYAAREGTVFRTKSRNGVLVPMMYIEGAYYDFALYETPLLGFLCHSSGISTVSARYRRRCRDRSLLAFGIRRAHPAIAPMVDRASFIGGCDSVSSIAGAKAIGVEPQGTMPHASVLVFGDSGKAFRAYSEAVPEGERKIALADTFSDERCEVMLAAHTIGDLYGVRLDTPRSRRGSLPSIVSEIRWELNLNGKRDVRIFVSGGIREEDIDDLIAAGADGFGVGTAISNAPVIDYSMDIVEVEGRAISKRGKFPGRKETYRCPTCLEFDVEPRGAPVPVCPVCGSREEALLRKVISGGKRVTAEESPAEIREYVLDQLPH</sequence>
<evidence type="ECO:0000256" key="3">
    <source>
        <dbReference type="ARBA" id="ARBA00022553"/>
    </source>
</evidence>
<evidence type="ECO:0000256" key="7">
    <source>
        <dbReference type="ARBA" id="ARBA00048668"/>
    </source>
</evidence>
<feature type="domain" description="Quinolinate phosphoribosyl transferase N-terminal" evidence="9">
    <location>
        <begin position="19"/>
        <end position="120"/>
    </location>
</feature>
<dbReference type="EMBL" id="JAHEAC010000139">
    <property type="protein sequence ID" value="MBX8644981.1"/>
    <property type="molecule type" value="Genomic_DNA"/>
</dbReference>
<comment type="catalytic activity">
    <reaction evidence="7">
        <text>5-phospho-alpha-D-ribose 1-diphosphate + nicotinate + ATP + H2O = nicotinate beta-D-ribonucleotide + ADP + phosphate + diphosphate</text>
        <dbReference type="Rhea" id="RHEA:36163"/>
        <dbReference type="ChEBI" id="CHEBI:15377"/>
        <dbReference type="ChEBI" id="CHEBI:30616"/>
        <dbReference type="ChEBI" id="CHEBI:32544"/>
        <dbReference type="ChEBI" id="CHEBI:33019"/>
        <dbReference type="ChEBI" id="CHEBI:43474"/>
        <dbReference type="ChEBI" id="CHEBI:57502"/>
        <dbReference type="ChEBI" id="CHEBI:58017"/>
        <dbReference type="ChEBI" id="CHEBI:456216"/>
        <dbReference type="EC" id="6.3.4.21"/>
    </reaction>
</comment>
<feature type="non-terminal residue" evidence="10">
    <location>
        <position position="392"/>
    </location>
</feature>
<evidence type="ECO:0000256" key="4">
    <source>
        <dbReference type="ARBA" id="ARBA00022598"/>
    </source>
</evidence>
<evidence type="ECO:0000256" key="1">
    <source>
        <dbReference type="ARBA" id="ARBA00004952"/>
    </source>
</evidence>
<dbReference type="Proteomes" id="UP000750197">
    <property type="component" value="Unassembled WGS sequence"/>
</dbReference>
<evidence type="ECO:0000259" key="8">
    <source>
        <dbReference type="Pfam" id="PF01729"/>
    </source>
</evidence>
<keyword evidence="6" id="KW-0808">Transferase</keyword>
<evidence type="ECO:0000256" key="5">
    <source>
        <dbReference type="ARBA" id="ARBA00022642"/>
    </source>
</evidence>
<dbReference type="PIRSF" id="PIRSF000484">
    <property type="entry name" value="NAPRT"/>
    <property type="match status" value="1"/>
</dbReference>
<dbReference type="InterPro" id="IPR002638">
    <property type="entry name" value="Quinolinate_PRibosylTrfase_C"/>
</dbReference>
<dbReference type="InterPro" id="IPR053190">
    <property type="entry name" value="NAPRTase-like"/>
</dbReference>
<evidence type="ECO:0000256" key="2">
    <source>
        <dbReference type="ARBA" id="ARBA00013236"/>
    </source>
</evidence>
<dbReference type="GO" id="GO:0009435">
    <property type="term" value="P:NAD+ biosynthetic process"/>
    <property type="evidence" value="ECO:0007669"/>
    <property type="project" value="UniProtKB-UniPathway"/>
</dbReference>
<dbReference type="SUPFAM" id="SSF51690">
    <property type="entry name" value="Nicotinate/Quinolinate PRTase C-terminal domain-like"/>
    <property type="match status" value="1"/>
</dbReference>
<dbReference type="PANTHER" id="PTHR43202:SF1">
    <property type="entry name" value="NICOTINATE PHOSPHORIBOSYLTRANSFERASE"/>
    <property type="match status" value="1"/>
</dbReference>
<keyword evidence="3" id="KW-0597">Phosphoprotein</keyword>
<dbReference type="GO" id="GO:0004516">
    <property type="term" value="F:nicotinate phosphoribosyltransferase activity"/>
    <property type="evidence" value="ECO:0007669"/>
    <property type="project" value="UniProtKB-EC"/>
</dbReference>
<dbReference type="InterPro" id="IPR022412">
    <property type="entry name" value="Quinolinate_PRibosylTrfase_N"/>
</dbReference>
<dbReference type="Gene3D" id="3.20.20.70">
    <property type="entry name" value="Aldolase class I"/>
    <property type="match status" value="1"/>
</dbReference>
<dbReference type="InterPro" id="IPR007229">
    <property type="entry name" value="Nic_PRibTrfase-Fam"/>
</dbReference>
<dbReference type="Pfam" id="PF02749">
    <property type="entry name" value="QRPTase_N"/>
    <property type="match status" value="1"/>
</dbReference>
<feature type="domain" description="Quinolinate phosphoribosyl transferase C-terminal" evidence="8">
    <location>
        <begin position="122"/>
        <end position="310"/>
    </location>
</feature>
<reference evidence="10" key="1">
    <citation type="submission" date="2021-05" db="EMBL/GenBank/DDBJ databases">
        <title>Genomic insights into ecological role and evolution of a novel Thermoplasmata order Candidatus Sysuiplasmatales.</title>
        <authorList>
            <person name="Yuan Y."/>
        </authorList>
    </citation>
    <scope>NUCLEOTIDE SEQUENCE</scope>
    <source>
        <strain evidence="10">TUT19-bin139</strain>
    </source>
</reference>
<dbReference type="Pfam" id="PF01729">
    <property type="entry name" value="QRPTase_C"/>
    <property type="match status" value="1"/>
</dbReference>
<name>A0A8J8CH11_9ARCH</name>
<evidence type="ECO:0000256" key="6">
    <source>
        <dbReference type="ARBA" id="ARBA00022679"/>
    </source>
</evidence>
<evidence type="ECO:0000259" key="9">
    <source>
        <dbReference type="Pfam" id="PF02749"/>
    </source>
</evidence>
<dbReference type="EC" id="6.3.4.21" evidence="2"/>
<dbReference type="SUPFAM" id="SSF54675">
    <property type="entry name" value="Nicotinate/Quinolinate PRTase N-terminal domain-like"/>
    <property type="match status" value="1"/>
</dbReference>
<dbReference type="InterPro" id="IPR037128">
    <property type="entry name" value="Quinolinate_PRibosylTase_N_sf"/>
</dbReference>
<dbReference type="NCBIfam" id="NF006415">
    <property type="entry name" value="PRK08662.1"/>
    <property type="match status" value="1"/>
</dbReference>
<comment type="pathway">
    <text evidence="1">Cofactor biosynthesis; NAD(+) biosynthesis; nicotinate D-ribonucleotide from nicotinate: step 1/1.</text>
</comment>
<organism evidence="10 11">
    <name type="scientific">Candidatus Sysuiplasma superficiale</name>
    <dbReference type="NCBI Taxonomy" id="2823368"/>
    <lineage>
        <taxon>Archaea</taxon>
        <taxon>Methanobacteriati</taxon>
        <taxon>Thermoplasmatota</taxon>
        <taxon>Thermoplasmata</taxon>
        <taxon>Candidatus Sysuiplasmatales</taxon>
        <taxon>Candidatus Sysuiplasmataceae</taxon>
        <taxon>Candidatus Sysuiplasma</taxon>
    </lineage>
</organism>
<dbReference type="GO" id="GO:0004514">
    <property type="term" value="F:nicotinate-nucleotide diphosphorylase (carboxylating) activity"/>
    <property type="evidence" value="ECO:0007669"/>
    <property type="project" value="InterPro"/>
</dbReference>
<evidence type="ECO:0000313" key="10">
    <source>
        <dbReference type="EMBL" id="MBX8644981.1"/>
    </source>
</evidence>
<comment type="caution">
    <text evidence="10">The sequence shown here is derived from an EMBL/GenBank/DDBJ whole genome shotgun (WGS) entry which is preliminary data.</text>
</comment>
<dbReference type="PANTHER" id="PTHR43202">
    <property type="entry name" value="NICOTINATE-NUCLEOTIDE PYROPHOSPHORYLASE"/>
    <property type="match status" value="1"/>
</dbReference>
<keyword evidence="5" id="KW-0662">Pyridine nucleotide biosynthesis</keyword>
<keyword evidence="10" id="KW-0328">Glycosyltransferase</keyword>
<dbReference type="InterPro" id="IPR013785">
    <property type="entry name" value="Aldolase_TIM"/>
</dbReference>
<dbReference type="AlphaFoldDB" id="A0A8J8CH11"/>
<evidence type="ECO:0000313" key="11">
    <source>
        <dbReference type="Proteomes" id="UP000750197"/>
    </source>
</evidence>
<proteinExistence type="predicted"/>
<protein>
    <recommendedName>
        <fullName evidence="2">nicotinate phosphoribosyltransferase</fullName>
        <ecNumber evidence="2">6.3.4.21</ecNumber>
    </recommendedName>
</protein>
<dbReference type="Gene3D" id="3.90.1170.20">
    <property type="entry name" value="Quinolinate phosphoribosyl transferase, N-terminal domain"/>
    <property type="match status" value="1"/>
</dbReference>
<accession>A0A8J8CH11</accession>
<gene>
    <name evidence="10" type="ORF">KIY12_09740</name>
</gene>
<dbReference type="UniPathway" id="UPA00253">
    <property type="reaction ID" value="UER00457"/>
</dbReference>
<keyword evidence="4 10" id="KW-0436">Ligase</keyword>